<dbReference type="EMBL" id="DROM01000138">
    <property type="protein sequence ID" value="HHH13025.1"/>
    <property type="molecule type" value="Genomic_DNA"/>
</dbReference>
<accession>A0A7C5N6F5</accession>
<evidence type="ECO:0000313" key="1">
    <source>
        <dbReference type="EMBL" id="HHH13025.1"/>
    </source>
</evidence>
<name>A0A7C5N6F5_9GAMM</name>
<organism evidence="1">
    <name type="scientific">Thiolapillus brandeum</name>
    <dbReference type="NCBI Taxonomy" id="1076588"/>
    <lineage>
        <taxon>Bacteria</taxon>
        <taxon>Pseudomonadati</taxon>
        <taxon>Pseudomonadota</taxon>
        <taxon>Gammaproteobacteria</taxon>
        <taxon>Chromatiales</taxon>
        <taxon>Sedimenticolaceae</taxon>
        <taxon>Thiolapillus</taxon>
    </lineage>
</organism>
<reference evidence="1" key="1">
    <citation type="journal article" date="2020" name="mSystems">
        <title>Genome- and Community-Level Interaction Insights into Carbon Utilization and Element Cycling Functions of Hydrothermarchaeota in Hydrothermal Sediment.</title>
        <authorList>
            <person name="Zhou Z."/>
            <person name="Liu Y."/>
            <person name="Xu W."/>
            <person name="Pan J."/>
            <person name="Luo Z.H."/>
            <person name="Li M."/>
        </authorList>
    </citation>
    <scope>NUCLEOTIDE SEQUENCE [LARGE SCALE GENOMIC DNA]</scope>
    <source>
        <strain evidence="1">HyVt-535</strain>
    </source>
</reference>
<protein>
    <submittedName>
        <fullName evidence="1">Uncharacterized protein</fullName>
    </submittedName>
</protein>
<gene>
    <name evidence="1" type="ORF">ENJ98_02205</name>
</gene>
<proteinExistence type="predicted"/>
<dbReference type="Proteomes" id="UP000886100">
    <property type="component" value="Unassembled WGS sequence"/>
</dbReference>
<sequence length="92" mass="10995">MPMKRLEPETMEKILKLAEAMRAQNKDKYRLAHALLYLDERNRMLEDLYHKAERYIRFGMGEHELTDLRLAVERIREADVEDADDSALFVKE</sequence>
<dbReference type="AlphaFoldDB" id="A0A7C5N6F5"/>
<comment type="caution">
    <text evidence="1">The sequence shown here is derived from an EMBL/GenBank/DDBJ whole genome shotgun (WGS) entry which is preliminary data.</text>
</comment>